<sequence>MQDSDAGQDGDAGLDRDAGHTRAQGTILRPCPVYFLLARPTQEPDRMPSTIGESDVFFSEAEALDALDIHYAWASASLENPSVADTAQWYLQSAMVGPRISPSLGEVYLAISEGSSGDTWAAAGGFLTEGEVVHWAPFVTAVRPRIRTAYGDGVLELAYRGDTSVYFGQVWFAPMHSVRVYPKRIIVGDDAIG</sequence>
<evidence type="ECO:0000313" key="2">
    <source>
        <dbReference type="EMBL" id="AFA71824.1"/>
    </source>
</evidence>
<dbReference type="Proteomes" id="UP000009154">
    <property type="component" value="Chromosome"/>
</dbReference>
<proteinExistence type="predicted"/>
<dbReference type="KEGG" id="gpo:GPOL_c07560"/>
<organism evidence="2 3">
    <name type="scientific">Gordonia polyisoprenivorans (strain DSM 44266 / VH2)</name>
    <dbReference type="NCBI Taxonomy" id="1112204"/>
    <lineage>
        <taxon>Bacteria</taxon>
        <taxon>Bacillati</taxon>
        <taxon>Actinomycetota</taxon>
        <taxon>Actinomycetes</taxon>
        <taxon>Mycobacteriales</taxon>
        <taxon>Gordoniaceae</taxon>
        <taxon>Gordonia</taxon>
    </lineage>
</organism>
<dbReference type="RefSeq" id="WP_014358783.1">
    <property type="nucleotide sequence ID" value="NC_016906.1"/>
</dbReference>
<accession>H6MXQ4</accession>
<dbReference type="eggNOG" id="ENOG5033VQ0">
    <property type="taxonomic scope" value="Bacteria"/>
</dbReference>
<gene>
    <name evidence="2" type="ordered locus">GPOL_c07560</name>
</gene>
<protein>
    <submittedName>
        <fullName evidence="2">Uncharacterized protein</fullName>
    </submittedName>
</protein>
<name>H6MXQ4_GORPV</name>
<dbReference type="HOGENOM" id="CLU_1407022_0_0_11"/>
<keyword evidence="3" id="KW-1185">Reference proteome</keyword>
<feature type="region of interest" description="Disordered" evidence="1">
    <location>
        <begin position="1"/>
        <end position="21"/>
    </location>
</feature>
<evidence type="ECO:0000256" key="1">
    <source>
        <dbReference type="SAM" id="MobiDB-lite"/>
    </source>
</evidence>
<dbReference type="GeneID" id="90157843"/>
<feature type="compositionally biased region" description="Low complexity" evidence="1">
    <location>
        <begin position="1"/>
        <end position="11"/>
    </location>
</feature>
<evidence type="ECO:0000313" key="3">
    <source>
        <dbReference type="Proteomes" id="UP000009154"/>
    </source>
</evidence>
<reference evidence="2 3" key="1">
    <citation type="journal article" date="2012" name="Appl. Environ. Microbiol.">
        <title>Involvement of two latex-clearing proteins during rubber degradation and insights into the subsequent degradation pathway revealed by the genome sequence of Gordonia polyisoprenivorans strain VH2.</title>
        <authorList>
            <person name="Hiessl S."/>
            <person name="Schuldes J."/>
            <person name="Thurmer A."/>
            <person name="Halbsguth T."/>
            <person name="Broker D."/>
            <person name="Angelov A."/>
            <person name="Liebl W."/>
            <person name="Daniel R."/>
            <person name="Steinbuchel A."/>
        </authorList>
    </citation>
    <scope>NUCLEOTIDE SEQUENCE [LARGE SCALE GENOMIC DNA]</scope>
    <source>
        <strain evidence="3">DSM 44266 / VH2</strain>
    </source>
</reference>
<dbReference type="EMBL" id="CP003119">
    <property type="protein sequence ID" value="AFA71824.1"/>
    <property type="molecule type" value="Genomic_DNA"/>
</dbReference>
<dbReference type="AlphaFoldDB" id="H6MXQ4"/>